<evidence type="ECO:0000313" key="2">
    <source>
        <dbReference type="EMBL" id="GFO14843.1"/>
    </source>
</evidence>
<protein>
    <submittedName>
        <fullName evidence="2">Uncharacterized protein</fullName>
    </submittedName>
</protein>
<dbReference type="EMBL" id="BLXT01004580">
    <property type="protein sequence ID" value="GFO14843.1"/>
    <property type="molecule type" value="Genomic_DNA"/>
</dbReference>
<keyword evidence="3" id="KW-1185">Reference proteome</keyword>
<feature type="region of interest" description="Disordered" evidence="1">
    <location>
        <begin position="1"/>
        <end position="24"/>
    </location>
</feature>
<accession>A0AAV4B5G4</accession>
<evidence type="ECO:0000313" key="3">
    <source>
        <dbReference type="Proteomes" id="UP000735302"/>
    </source>
</evidence>
<evidence type="ECO:0000256" key="1">
    <source>
        <dbReference type="SAM" id="MobiDB-lite"/>
    </source>
</evidence>
<proteinExistence type="predicted"/>
<reference evidence="2 3" key="1">
    <citation type="journal article" date="2021" name="Elife">
        <title>Chloroplast acquisition without the gene transfer in kleptoplastic sea slugs, Plakobranchus ocellatus.</title>
        <authorList>
            <person name="Maeda T."/>
            <person name="Takahashi S."/>
            <person name="Yoshida T."/>
            <person name="Shimamura S."/>
            <person name="Takaki Y."/>
            <person name="Nagai Y."/>
            <person name="Toyoda A."/>
            <person name="Suzuki Y."/>
            <person name="Arimoto A."/>
            <person name="Ishii H."/>
            <person name="Satoh N."/>
            <person name="Nishiyama T."/>
            <person name="Hasebe M."/>
            <person name="Maruyama T."/>
            <person name="Minagawa J."/>
            <person name="Obokata J."/>
            <person name="Shigenobu S."/>
        </authorList>
    </citation>
    <scope>NUCLEOTIDE SEQUENCE [LARGE SCALE GENOMIC DNA]</scope>
</reference>
<name>A0AAV4B5G4_9GAST</name>
<sequence>MRRAGDRKLIRRRERRSANSQHSAPTRVVCPWRHSGREHCLYDPNNGLQWTASRVNYCAYRVIREQKVAYNMGKSVPNGNRKLCLLRIICVYKRIVEYSFSRCSS</sequence>
<dbReference type="AlphaFoldDB" id="A0AAV4B5G4"/>
<dbReference type="Proteomes" id="UP000735302">
    <property type="component" value="Unassembled WGS sequence"/>
</dbReference>
<comment type="caution">
    <text evidence="2">The sequence shown here is derived from an EMBL/GenBank/DDBJ whole genome shotgun (WGS) entry which is preliminary data.</text>
</comment>
<gene>
    <name evidence="2" type="ORF">PoB_004134800</name>
</gene>
<organism evidence="2 3">
    <name type="scientific">Plakobranchus ocellatus</name>
    <dbReference type="NCBI Taxonomy" id="259542"/>
    <lineage>
        <taxon>Eukaryota</taxon>
        <taxon>Metazoa</taxon>
        <taxon>Spiralia</taxon>
        <taxon>Lophotrochozoa</taxon>
        <taxon>Mollusca</taxon>
        <taxon>Gastropoda</taxon>
        <taxon>Heterobranchia</taxon>
        <taxon>Euthyneura</taxon>
        <taxon>Panpulmonata</taxon>
        <taxon>Sacoglossa</taxon>
        <taxon>Placobranchoidea</taxon>
        <taxon>Plakobranchidae</taxon>
        <taxon>Plakobranchus</taxon>
    </lineage>
</organism>